<name>J9DCE2_EDHAE</name>
<proteinExistence type="predicted"/>
<evidence type="ECO:0000256" key="1">
    <source>
        <dbReference type="SAM" id="Phobius"/>
    </source>
</evidence>
<dbReference type="EMBL" id="AFBI03000009">
    <property type="protein sequence ID" value="EJW05154.1"/>
    <property type="molecule type" value="Genomic_DNA"/>
</dbReference>
<feature type="transmembrane region" description="Helical" evidence="1">
    <location>
        <begin position="12"/>
        <end position="32"/>
    </location>
</feature>
<dbReference type="VEuPathDB" id="MicrosporidiaDB:EDEG_00765"/>
<dbReference type="AlphaFoldDB" id="J9DCE2"/>
<dbReference type="Proteomes" id="UP000003163">
    <property type="component" value="Unassembled WGS sequence"/>
</dbReference>
<keyword evidence="1" id="KW-0472">Membrane</keyword>
<sequence length="105" mass="12641">MQNLILNSSGKVFFLWLIACMFIFLSVFKCFYQNKFSYLKIYIILIYTGNYSLYINLKLIFFNIFFANCELYGEPLLFILHEFIFSIMSKGSTNFYRKNIRQKTL</sequence>
<reference evidence="2 3" key="1">
    <citation type="submission" date="2011-08" db="EMBL/GenBank/DDBJ databases">
        <authorList>
            <person name="Liu Z.J."/>
            <person name="Shi F.L."/>
            <person name="Lu J.Q."/>
            <person name="Li M."/>
            <person name="Wang Z.L."/>
        </authorList>
    </citation>
    <scope>NUCLEOTIDE SEQUENCE [LARGE SCALE GENOMIC DNA]</scope>
    <source>
        <strain evidence="2 3">USNM 41457</strain>
    </source>
</reference>
<accession>J9DCE2</accession>
<dbReference type="HOGENOM" id="CLU_2236528_0_0_1"/>
<evidence type="ECO:0000313" key="3">
    <source>
        <dbReference type="Proteomes" id="UP000003163"/>
    </source>
</evidence>
<feature type="transmembrane region" description="Helical" evidence="1">
    <location>
        <begin position="44"/>
        <end position="66"/>
    </location>
</feature>
<protein>
    <submittedName>
        <fullName evidence="2">Uncharacterized protein</fullName>
    </submittedName>
</protein>
<feature type="transmembrane region" description="Helical" evidence="1">
    <location>
        <begin position="78"/>
        <end position="96"/>
    </location>
</feature>
<comment type="caution">
    <text evidence="2">The sequence shown here is derived from an EMBL/GenBank/DDBJ whole genome shotgun (WGS) entry which is preliminary data.</text>
</comment>
<organism evidence="2 3">
    <name type="scientific">Edhazardia aedis (strain USNM 41457)</name>
    <name type="common">Microsporidian parasite</name>
    <dbReference type="NCBI Taxonomy" id="1003232"/>
    <lineage>
        <taxon>Eukaryota</taxon>
        <taxon>Fungi</taxon>
        <taxon>Fungi incertae sedis</taxon>
        <taxon>Microsporidia</taxon>
        <taxon>Edhazardia</taxon>
    </lineage>
</organism>
<dbReference type="InParanoid" id="J9DCE2"/>
<keyword evidence="1" id="KW-0812">Transmembrane</keyword>
<keyword evidence="1" id="KW-1133">Transmembrane helix</keyword>
<gene>
    <name evidence="2" type="ORF">EDEG_00765</name>
</gene>
<keyword evidence="3" id="KW-1185">Reference proteome</keyword>
<evidence type="ECO:0000313" key="2">
    <source>
        <dbReference type="EMBL" id="EJW05154.1"/>
    </source>
</evidence>
<reference evidence="3" key="2">
    <citation type="submission" date="2015-07" db="EMBL/GenBank/DDBJ databases">
        <title>Contrasting host-pathogen interactions and genome evolution in two generalist and specialist microsporidian pathogens of mosquitoes.</title>
        <authorList>
            <consortium name="The Broad Institute Genomics Platform"/>
            <consortium name="The Broad Institute Genome Sequencing Center for Infectious Disease"/>
            <person name="Cuomo C.A."/>
            <person name="Sanscrainte N.D."/>
            <person name="Goldberg J.M."/>
            <person name="Heiman D."/>
            <person name="Young S."/>
            <person name="Zeng Q."/>
            <person name="Becnel J.J."/>
            <person name="Birren B.W."/>
        </authorList>
    </citation>
    <scope>NUCLEOTIDE SEQUENCE [LARGE SCALE GENOMIC DNA]</scope>
    <source>
        <strain evidence="3">USNM 41457</strain>
    </source>
</reference>